<evidence type="ECO:0000256" key="1">
    <source>
        <dbReference type="SAM" id="SignalP"/>
    </source>
</evidence>
<gene>
    <name evidence="2" type="ORF">DC094_13445</name>
</gene>
<dbReference type="EMBL" id="QDDL01000005">
    <property type="protein sequence ID" value="PVZ68288.1"/>
    <property type="molecule type" value="Genomic_DNA"/>
</dbReference>
<keyword evidence="1" id="KW-0732">Signal</keyword>
<dbReference type="Proteomes" id="UP000244906">
    <property type="component" value="Unassembled WGS sequence"/>
</dbReference>
<organism evidence="2 3">
    <name type="scientific">Pelagibaculum spongiae</name>
    <dbReference type="NCBI Taxonomy" id="2080658"/>
    <lineage>
        <taxon>Bacteria</taxon>
        <taxon>Pseudomonadati</taxon>
        <taxon>Pseudomonadota</taxon>
        <taxon>Gammaproteobacteria</taxon>
        <taxon>Oceanospirillales</taxon>
        <taxon>Pelagibaculum</taxon>
    </lineage>
</organism>
<keyword evidence="3" id="KW-1185">Reference proteome</keyword>
<dbReference type="AlphaFoldDB" id="A0A2V1GWG5"/>
<comment type="caution">
    <text evidence="2">The sequence shown here is derived from an EMBL/GenBank/DDBJ whole genome shotgun (WGS) entry which is preliminary data.</text>
</comment>
<feature type="chain" id="PRO_5016090410" evidence="1">
    <location>
        <begin position="29"/>
        <end position="136"/>
    </location>
</feature>
<reference evidence="2 3" key="1">
    <citation type="submission" date="2018-04" db="EMBL/GenBank/DDBJ databases">
        <title>Thalassorhabdus spongiae gen. nov., sp. nov., isolated from a marine sponge in South-West Iceland.</title>
        <authorList>
            <person name="Knobloch S."/>
            <person name="Daussin A."/>
            <person name="Johannsson R."/>
            <person name="Marteinsson V.T."/>
        </authorList>
    </citation>
    <scope>NUCLEOTIDE SEQUENCE [LARGE SCALE GENOMIC DNA]</scope>
    <source>
        <strain evidence="2 3">Hp12</strain>
    </source>
</reference>
<evidence type="ECO:0000313" key="3">
    <source>
        <dbReference type="Proteomes" id="UP000244906"/>
    </source>
</evidence>
<dbReference type="RefSeq" id="WP_116687617.1">
    <property type="nucleotide sequence ID" value="NZ_CAWNYD010000005.1"/>
</dbReference>
<proteinExistence type="predicted"/>
<name>A0A2V1GWG5_9GAMM</name>
<dbReference type="OrthoDB" id="6400387at2"/>
<feature type="signal peptide" evidence="1">
    <location>
        <begin position="1"/>
        <end position="28"/>
    </location>
</feature>
<protein>
    <submittedName>
        <fullName evidence="2">Uncharacterized protein</fullName>
    </submittedName>
</protein>
<accession>A0A2V1GWG5</accession>
<evidence type="ECO:0000313" key="2">
    <source>
        <dbReference type="EMBL" id="PVZ68288.1"/>
    </source>
</evidence>
<sequence>MKKMINKKLIKKLLSLILPALAFANASAEVLKHVEQTSRDHYYIQLKNPTFSMNGFVGGEHTNFYHILAFTGEAFTIDFGKSNPQHQWSLGGNGVDVLQKKGITTATANSDGSWITIEISAYPQPVEYELTITRYP</sequence>